<dbReference type="GO" id="GO:0005737">
    <property type="term" value="C:cytoplasm"/>
    <property type="evidence" value="ECO:0007669"/>
    <property type="project" value="UniProtKB-SubCell"/>
</dbReference>
<comment type="function">
    <text evidence="6">Specifically methylates the guanine in position 1207 of 16S rRNA in the 30S particle.</text>
</comment>
<feature type="domain" description="Methyltransferase small N-terminal" evidence="8">
    <location>
        <begin position="14"/>
        <end position="166"/>
    </location>
</feature>
<dbReference type="CDD" id="cd02440">
    <property type="entry name" value="AdoMet_MTases"/>
    <property type="match status" value="1"/>
</dbReference>
<keyword evidence="4 6" id="KW-0808">Transferase</keyword>
<evidence type="ECO:0000313" key="9">
    <source>
        <dbReference type="EMBL" id="SFR49604.1"/>
    </source>
</evidence>
<evidence type="ECO:0000256" key="5">
    <source>
        <dbReference type="ARBA" id="ARBA00022691"/>
    </source>
</evidence>
<dbReference type="Pfam" id="PF05175">
    <property type="entry name" value="MTS"/>
    <property type="match status" value="1"/>
</dbReference>
<keyword evidence="3 6" id="KW-0489">Methyltransferase</keyword>
<evidence type="ECO:0000256" key="3">
    <source>
        <dbReference type="ARBA" id="ARBA00022603"/>
    </source>
</evidence>
<dbReference type="STRING" id="650891.SAMN05216203_0896"/>
<dbReference type="InterPro" id="IPR029063">
    <property type="entry name" value="SAM-dependent_MTases_sf"/>
</dbReference>
<dbReference type="InterPro" id="IPR023543">
    <property type="entry name" value="rRNA_ssu_MeTfrase_C"/>
</dbReference>
<dbReference type="HAMAP" id="MF_01862">
    <property type="entry name" value="16SrRNA_methyltr_C"/>
    <property type="match status" value="1"/>
</dbReference>
<name>A0A1I6H5C2_9GAMM</name>
<comment type="similarity">
    <text evidence="6">Belongs to the methyltransferase superfamily. RsmC family.</text>
</comment>
<comment type="subcellular location">
    <subcellularLocation>
        <location evidence="6">Cytoplasm</location>
    </subcellularLocation>
</comment>
<dbReference type="InterPro" id="IPR046977">
    <property type="entry name" value="RsmC/RlmG"/>
</dbReference>
<dbReference type="AlphaFoldDB" id="A0A1I6H5C2"/>
<dbReference type="PANTHER" id="PTHR47816">
    <property type="entry name" value="RIBOSOMAL RNA SMALL SUBUNIT METHYLTRANSFERASE C"/>
    <property type="match status" value="1"/>
</dbReference>
<dbReference type="RefSeq" id="WP_092009251.1">
    <property type="nucleotide sequence ID" value="NZ_FOYW01000001.1"/>
</dbReference>
<dbReference type="InterPro" id="IPR007848">
    <property type="entry name" value="Small_mtfrase_dom"/>
</dbReference>
<dbReference type="SUPFAM" id="SSF53335">
    <property type="entry name" value="S-adenosyl-L-methionine-dependent methyltransferases"/>
    <property type="match status" value="1"/>
</dbReference>
<dbReference type="EMBL" id="FOYW01000001">
    <property type="protein sequence ID" value="SFR49604.1"/>
    <property type="molecule type" value="Genomic_DNA"/>
</dbReference>
<comment type="catalytic activity">
    <reaction evidence="6">
        <text>guanosine(1207) in 16S rRNA + S-adenosyl-L-methionine = N(2)-methylguanosine(1207) in 16S rRNA + S-adenosyl-L-homocysteine + H(+)</text>
        <dbReference type="Rhea" id="RHEA:42736"/>
        <dbReference type="Rhea" id="RHEA-COMP:10213"/>
        <dbReference type="Rhea" id="RHEA-COMP:10214"/>
        <dbReference type="ChEBI" id="CHEBI:15378"/>
        <dbReference type="ChEBI" id="CHEBI:57856"/>
        <dbReference type="ChEBI" id="CHEBI:59789"/>
        <dbReference type="ChEBI" id="CHEBI:74269"/>
        <dbReference type="ChEBI" id="CHEBI:74481"/>
        <dbReference type="EC" id="2.1.1.172"/>
    </reaction>
</comment>
<keyword evidence="10" id="KW-1185">Reference proteome</keyword>
<evidence type="ECO:0000259" key="7">
    <source>
        <dbReference type="Pfam" id="PF05175"/>
    </source>
</evidence>
<evidence type="ECO:0000256" key="6">
    <source>
        <dbReference type="HAMAP-Rule" id="MF_01862"/>
    </source>
</evidence>
<dbReference type="OrthoDB" id="9816072at2"/>
<evidence type="ECO:0000256" key="2">
    <source>
        <dbReference type="ARBA" id="ARBA00022552"/>
    </source>
</evidence>
<keyword evidence="5 6" id="KW-0949">S-adenosyl-L-methionine</keyword>
<evidence type="ECO:0000256" key="4">
    <source>
        <dbReference type="ARBA" id="ARBA00022679"/>
    </source>
</evidence>
<comment type="subunit">
    <text evidence="6">Monomer.</text>
</comment>
<feature type="domain" description="Methyltransferase small" evidence="7">
    <location>
        <begin position="179"/>
        <end position="346"/>
    </location>
</feature>
<evidence type="ECO:0000313" key="10">
    <source>
        <dbReference type="Proteomes" id="UP000198644"/>
    </source>
</evidence>
<keyword evidence="2 6" id="KW-0698">rRNA processing</keyword>
<dbReference type="Gene3D" id="3.40.50.150">
    <property type="entry name" value="Vaccinia Virus protein VP39"/>
    <property type="match status" value="2"/>
</dbReference>
<organism evidence="9 10">
    <name type="scientific">Marinobacter daqiaonensis</name>
    <dbReference type="NCBI Taxonomy" id="650891"/>
    <lineage>
        <taxon>Bacteria</taxon>
        <taxon>Pseudomonadati</taxon>
        <taxon>Pseudomonadota</taxon>
        <taxon>Gammaproteobacteria</taxon>
        <taxon>Pseudomonadales</taxon>
        <taxon>Marinobacteraceae</taxon>
        <taxon>Marinobacter</taxon>
    </lineage>
</organism>
<dbReference type="Pfam" id="PF08468">
    <property type="entry name" value="MTS_N"/>
    <property type="match status" value="1"/>
</dbReference>
<evidence type="ECO:0000256" key="1">
    <source>
        <dbReference type="ARBA" id="ARBA00022490"/>
    </source>
</evidence>
<dbReference type="InterPro" id="IPR013675">
    <property type="entry name" value="Mtase_sm_N"/>
</dbReference>
<protein>
    <recommendedName>
        <fullName evidence="6">Ribosomal RNA small subunit methyltransferase C</fullName>
        <ecNumber evidence="6">2.1.1.172</ecNumber>
    </recommendedName>
    <alternativeName>
        <fullName evidence="6">16S rRNA m2G1207 methyltransferase</fullName>
    </alternativeName>
    <alternativeName>
        <fullName evidence="6">rRNA (guanine-N(2)-)-methyltransferase RsmC</fullName>
    </alternativeName>
</protein>
<dbReference type="Proteomes" id="UP000198644">
    <property type="component" value="Unassembled WGS sequence"/>
</dbReference>
<evidence type="ECO:0000259" key="8">
    <source>
        <dbReference type="Pfam" id="PF08468"/>
    </source>
</evidence>
<dbReference type="GO" id="GO:0052914">
    <property type="term" value="F:16S rRNA (guanine(1207)-N(2))-methyltransferase activity"/>
    <property type="evidence" value="ECO:0007669"/>
    <property type="project" value="UniProtKB-EC"/>
</dbReference>
<gene>
    <name evidence="6" type="primary">rsmC</name>
    <name evidence="9" type="ORF">SAMN05216203_0896</name>
</gene>
<proteinExistence type="inferred from homology"/>
<sequence>MSEYVSDGLNAVSALSRNLDLLTGRVAFIGLPSSGLLAQLQAGDERPLVISEHAGVASRLQSSGLCHVQFGYRMPEPALLPMDTVALFVPKSRQALTMQLALASAMLARGGRIVLVGEKREGVAGASRQLGALDPDARKVDSARHCQVWLAAPATVGGGFDITSWLTWHEVTAAGTTVSVAGLPGIFSEGRLDEGTGRLLDTLAEVPPQGPVLDLACGAGVIGTWLQARYPGLGPVDAVDVQAQAVACTRHTYEANNAGGQVIASDGLPESLGRYRTLVTNPPFHSGVRTDTSMTEGFLRQARAHLQPGGELRLVANRFLPYQPLLERCVGASQVLFEDRKFAVYQARVRS</sequence>
<keyword evidence="1 6" id="KW-0963">Cytoplasm</keyword>
<reference evidence="9 10" key="1">
    <citation type="submission" date="2016-10" db="EMBL/GenBank/DDBJ databases">
        <authorList>
            <person name="de Groot N.N."/>
        </authorList>
    </citation>
    <scope>NUCLEOTIDE SEQUENCE [LARGE SCALE GENOMIC DNA]</scope>
    <source>
        <strain evidence="9 10">CGMCC 1.9167</strain>
    </source>
</reference>
<dbReference type="PANTHER" id="PTHR47816:SF4">
    <property type="entry name" value="RIBOSOMAL RNA SMALL SUBUNIT METHYLTRANSFERASE C"/>
    <property type="match status" value="1"/>
</dbReference>
<dbReference type="EC" id="2.1.1.172" evidence="6"/>
<accession>A0A1I6H5C2</accession>